<dbReference type="InterPro" id="IPR004089">
    <property type="entry name" value="MCPsignal_dom"/>
</dbReference>
<evidence type="ECO:0000256" key="6">
    <source>
        <dbReference type="ARBA" id="ARBA00023136"/>
    </source>
</evidence>
<evidence type="ECO:0000256" key="5">
    <source>
        <dbReference type="ARBA" id="ARBA00022989"/>
    </source>
</evidence>
<evidence type="ECO:0000256" key="10">
    <source>
        <dbReference type="SAM" id="Phobius"/>
    </source>
</evidence>
<dbReference type="CDD" id="cd06225">
    <property type="entry name" value="HAMP"/>
    <property type="match status" value="1"/>
</dbReference>
<dbReference type="AlphaFoldDB" id="A0AA96LTE1"/>
<dbReference type="CDD" id="cd12912">
    <property type="entry name" value="PDC2_MCP_like"/>
    <property type="match status" value="1"/>
</dbReference>
<dbReference type="PROSITE" id="PS50111">
    <property type="entry name" value="CHEMOTAXIS_TRANSDUC_2"/>
    <property type="match status" value="1"/>
</dbReference>
<evidence type="ECO:0000256" key="3">
    <source>
        <dbReference type="ARBA" id="ARBA00022500"/>
    </source>
</evidence>
<dbReference type="GO" id="GO:0007165">
    <property type="term" value="P:signal transduction"/>
    <property type="evidence" value="ECO:0007669"/>
    <property type="project" value="UniProtKB-KW"/>
</dbReference>
<dbReference type="GO" id="GO:0006935">
    <property type="term" value="P:chemotaxis"/>
    <property type="evidence" value="ECO:0007669"/>
    <property type="project" value="UniProtKB-KW"/>
</dbReference>
<organism evidence="13 14">
    <name type="scientific">Paenibacillus roseopurpureus</name>
    <dbReference type="NCBI Taxonomy" id="2918901"/>
    <lineage>
        <taxon>Bacteria</taxon>
        <taxon>Bacillati</taxon>
        <taxon>Bacillota</taxon>
        <taxon>Bacilli</taxon>
        <taxon>Bacillales</taxon>
        <taxon>Paenibacillaceae</taxon>
        <taxon>Paenibacillus</taxon>
    </lineage>
</organism>
<reference evidence="13" key="1">
    <citation type="submission" date="2022-02" db="EMBL/GenBank/DDBJ databases">
        <title>Paenibacillus sp. MBLB1832 Whole Genome Shotgun Sequencing.</title>
        <authorList>
            <person name="Hwang C.Y."/>
            <person name="Cho E.-S."/>
            <person name="Seo M.-J."/>
        </authorList>
    </citation>
    <scope>NUCLEOTIDE SEQUENCE</scope>
    <source>
        <strain evidence="13">MBLB1832</strain>
    </source>
</reference>
<evidence type="ECO:0000313" key="14">
    <source>
        <dbReference type="Proteomes" id="UP001304650"/>
    </source>
</evidence>
<dbReference type="Proteomes" id="UP001304650">
    <property type="component" value="Chromosome"/>
</dbReference>
<dbReference type="Pfam" id="PF00015">
    <property type="entry name" value="MCPsignal"/>
    <property type="match status" value="1"/>
</dbReference>
<keyword evidence="3" id="KW-0145">Chemotaxis</keyword>
<dbReference type="SUPFAM" id="SSF58104">
    <property type="entry name" value="Methyl-accepting chemotaxis protein (MCP) signaling domain"/>
    <property type="match status" value="1"/>
</dbReference>
<dbReference type="InterPro" id="IPR003660">
    <property type="entry name" value="HAMP_dom"/>
</dbReference>
<evidence type="ECO:0000259" key="11">
    <source>
        <dbReference type="PROSITE" id="PS50111"/>
    </source>
</evidence>
<feature type="domain" description="Methyl-accepting transducer" evidence="11">
    <location>
        <begin position="361"/>
        <end position="604"/>
    </location>
</feature>
<evidence type="ECO:0000256" key="9">
    <source>
        <dbReference type="PROSITE-ProRule" id="PRU00284"/>
    </source>
</evidence>
<accession>A0AA96LTE1</accession>
<keyword evidence="4 10" id="KW-0812">Transmembrane</keyword>
<dbReference type="SMART" id="SM00283">
    <property type="entry name" value="MA"/>
    <property type="match status" value="1"/>
</dbReference>
<dbReference type="PROSITE" id="PS50885">
    <property type="entry name" value="HAMP"/>
    <property type="match status" value="1"/>
</dbReference>
<evidence type="ECO:0000259" key="12">
    <source>
        <dbReference type="PROSITE" id="PS50885"/>
    </source>
</evidence>
<keyword evidence="6 10" id="KW-0472">Membrane</keyword>
<feature type="transmembrane region" description="Helical" evidence="10">
    <location>
        <begin position="280"/>
        <end position="307"/>
    </location>
</feature>
<evidence type="ECO:0000256" key="8">
    <source>
        <dbReference type="ARBA" id="ARBA00029447"/>
    </source>
</evidence>
<dbReference type="KEGG" id="proo:MJB10_08830"/>
<proteinExistence type="inferred from homology"/>
<keyword evidence="14" id="KW-1185">Reference proteome</keyword>
<feature type="transmembrane region" description="Helical" evidence="10">
    <location>
        <begin position="12"/>
        <end position="34"/>
    </location>
</feature>
<dbReference type="PANTHER" id="PTHR32089:SF112">
    <property type="entry name" value="LYSOZYME-LIKE PROTEIN-RELATED"/>
    <property type="match status" value="1"/>
</dbReference>
<comment type="similarity">
    <text evidence="8">Belongs to the methyl-accepting chemotaxis (MCP) protein family.</text>
</comment>
<dbReference type="InterPro" id="IPR033479">
    <property type="entry name" value="dCache_1"/>
</dbReference>
<name>A0AA96LTE1_9BACL</name>
<evidence type="ECO:0000256" key="4">
    <source>
        <dbReference type="ARBA" id="ARBA00022692"/>
    </source>
</evidence>
<dbReference type="Pfam" id="PF00672">
    <property type="entry name" value="HAMP"/>
    <property type="match status" value="1"/>
</dbReference>
<dbReference type="FunFam" id="1.10.287.950:FF:000001">
    <property type="entry name" value="Methyl-accepting chemotaxis sensory transducer"/>
    <property type="match status" value="1"/>
</dbReference>
<dbReference type="Gene3D" id="3.30.450.20">
    <property type="entry name" value="PAS domain"/>
    <property type="match status" value="1"/>
</dbReference>
<gene>
    <name evidence="13" type="ORF">MJB10_08830</name>
</gene>
<feature type="domain" description="HAMP" evidence="12">
    <location>
        <begin position="304"/>
        <end position="356"/>
    </location>
</feature>
<sequence>MLRRFQSIKSKIILLLLVVGLVPLLIASSLLGYMTNGNLQKNAEENLQQRAQLNTNDLNTWLSQKIKMVENVTKAHPEFVNGKPEDVLSVLKVLVQSDAEVNGFGYIDANKFLTNTKGEGFDGSSFPNVKKAQTNKVLQVSELLSEAGTGKKIVVVDNPLVNDKGEFRGIIQSIISADQILERMKHIQFGKGGFGYLVSPSGTILVHPNADFIGKNISEIATADTAKQFETLVLKQKSGYFTDTWNQEARGTAFAEIGATGWKVVVTIPQSELFQQVHSITWITAIIVVLCILGVIMIALVVARFILKPIAQFSGLMESVAEGDLTRRLDEFGHDEIGVLRKNVNFMLDSMHTMIGSALQTSNSVAYACREISQSTEEVAKGSMNQAEASQTMAALFKDLSRAINKIDQVASQASILSEQTVAIARSGSEAVHTSIEGMEQVKQHMTLLERDSAKIGEIIDLIDEISEQTNLLALNAAIEAARAGEHGRGFAVVADEVRKLAERSSQATNEITEIIKLMQQNTEKSVVSVSEGVVQSRITFESFDHIMQKVRESSLKVSEISEASKSQIKHTAQVMEAIESVAAVSEETAAAAEETASSSQSLEYLARELSHTVSKFKV</sequence>
<evidence type="ECO:0000256" key="7">
    <source>
        <dbReference type="ARBA" id="ARBA00023224"/>
    </source>
</evidence>
<dbReference type="Gene3D" id="1.10.287.950">
    <property type="entry name" value="Methyl-accepting chemotaxis protein"/>
    <property type="match status" value="1"/>
</dbReference>
<keyword evidence="2" id="KW-1003">Cell membrane</keyword>
<dbReference type="Pfam" id="PF02743">
    <property type="entry name" value="dCache_1"/>
    <property type="match status" value="1"/>
</dbReference>
<keyword evidence="5 10" id="KW-1133">Transmembrane helix</keyword>
<evidence type="ECO:0000256" key="1">
    <source>
        <dbReference type="ARBA" id="ARBA00004651"/>
    </source>
</evidence>
<protein>
    <submittedName>
        <fullName evidence="13">Methyl-accepting chemotaxis protein</fullName>
    </submittedName>
</protein>
<dbReference type="RefSeq" id="WP_314803628.1">
    <property type="nucleotide sequence ID" value="NZ_CP130319.1"/>
</dbReference>
<dbReference type="PANTHER" id="PTHR32089">
    <property type="entry name" value="METHYL-ACCEPTING CHEMOTAXIS PROTEIN MCPB"/>
    <property type="match status" value="1"/>
</dbReference>
<dbReference type="CDD" id="cd18773">
    <property type="entry name" value="PDC1_HK_sensor"/>
    <property type="match status" value="1"/>
</dbReference>
<dbReference type="EMBL" id="CP130319">
    <property type="protein sequence ID" value="WNR46181.1"/>
    <property type="molecule type" value="Genomic_DNA"/>
</dbReference>
<dbReference type="GO" id="GO:0005886">
    <property type="term" value="C:plasma membrane"/>
    <property type="evidence" value="ECO:0007669"/>
    <property type="project" value="UniProtKB-SubCell"/>
</dbReference>
<comment type="subcellular location">
    <subcellularLocation>
        <location evidence="1">Cell membrane</location>
        <topology evidence="1">Multi-pass membrane protein</topology>
    </subcellularLocation>
</comment>
<evidence type="ECO:0000313" key="13">
    <source>
        <dbReference type="EMBL" id="WNR46181.1"/>
    </source>
</evidence>
<dbReference type="SMART" id="SM00304">
    <property type="entry name" value="HAMP"/>
    <property type="match status" value="1"/>
</dbReference>
<evidence type="ECO:0000256" key="2">
    <source>
        <dbReference type="ARBA" id="ARBA00022475"/>
    </source>
</evidence>
<keyword evidence="7 9" id="KW-0807">Transducer</keyword>